<proteinExistence type="predicted"/>
<evidence type="ECO:0008006" key="4">
    <source>
        <dbReference type="Google" id="ProtNLM"/>
    </source>
</evidence>
<dbReference type="EMBL" id="CP000724">
    <property type="protein sequence ID" value="ABR47679.1"/>
    <property type="molecule type" value="Genomic_DNA"/>
</dbReference>
<organism evidence="2 3">
    <name type="scientific">Alkaliphilus metalliredigens (strain QYMF)</name>
    <dbReference type="NCBI Taxonomy" id="293826"/>
    <lineage>
        <taxon>Bacteria</taxon>
        <taxon>Bacillati</taxon>
        <taxon>Bacillota</taxon>
        <taxon>Clostridia</taxon>
        <taxon>Peptostreptococcales</taxon>
        <taxon>Natronincolaceae</taxon>
        <taxon>Alkaliphilus</taxon>
    </lineage>
</organism>
<keyword evidence="1" id="KW-1133">Transmembrane helix</keyword>
<keyword evidence="1" id="KW-0472">Membrane</keyword>
<dbReference type="HOGENOM" id="CLU_098655_1_0_9"/>
<keyword evidence="3" id="KW-1185">Reference proteome</keyword>
<dbReference type="AlphaFoldDB" id="A6TNB1"/>
<dbReference type="Proteomes" id="UP000001572">
    <property type="component" value="Chromosome"/>
</dbReference>
<sequence length="238" mass="27064">MLNTVSIKADMKMIVRDPILILFFILPILISIVIRVMVHFLTPIIYDSFSLDLTQYYGYILSVVILMTPLMLGTVAGFLLIDERDSRIQELIKITPIGYTGYLINRLMLPFIGSMVYTIVTYFILNIYHIEGLVLSLISVLTGVQGIFLGYSLYSLAADKVQGLTYSKGFGIFTILALSDLLNVRWVSMLAALTPFYWITRLVVNFSLSTAFVAIMIHIIYFLAIMRVLFPLKKMFIK</sequence>
<dbReference type="KEGG" id="amt:Amet_1483"/>
<keyword evidence="1" id="KW-0812">Transmembrane</keyword>
<dbReference type="OrthoDB" id="1551065at2"/>
<feature type="transmembrane region" description="Helical" evidence="1">
    <location>
        <begin position="102"/>
        <end position="125"/>
    </location>
</feature>
<accession>A6TNB1</accession>
<gene>
    <name evidence="2" type="ordered locus">Amet_1483</name>
</gene>
<feature type="transmembrane region" description="Helical" evidence="1">
    <location>
        <begin position="211"/>
        <end position="230"/>
    </location>
</feature>
<name>A6TNB1_ALKMQ</name>
<evidence type="ECO:0000313" key="2">
    <source>
        <dbReference type="EMBL" id="ABR47679.1"/>
    </source>
</evidence>
<protein>
    <recommendedName>
        <fullName evidence="4">ABC-2 type transporter</fullName>
    </recommendedName>
</protein>
<evidence type="ECO:0000313" key="3">
    <source>
        <dbReference type="Proteomes" id="UP000001572"/>
    </source>
</evidence>
<feature type="transmembrane region" description="Helical" evidence="1">
    <location>
        <begin position="170"/>
        <end position="199"/>
    </location>
</feature>
<feature type="transmembrane region" description="Helical" evidence="1">
    <location>
        <begin position="20"/>
        <end position="46"/>
    </location>
</feature>
<dbReference type="RefSeq" id="WP_012062717.1">
    <property type="nucleotide sequence ID" value="NC_009633.1"/>
</dbReference>
<feature type="transmembrane region" description="Helical" evidence="1">
    <location>
        <begin position="58"/>
        <end position="81"/>
    </location>
</feature>
<reference evidence="3" key="1">
    <citation type="journal article" date="2016" name="Genome Announc.">
        <title>Complete genome sequence of Alkaliphilus metalliredigens strain QYMF, an alkaliphilic and metal-reducing bacterium isolated from borax-contaminated leachate ponds.</title>
        <authorList>
            <person name="Hwang C."/>
            <person name="Copeland A."/>
            <person name="Lucas S."/>
            <person name="Lapidus A."/>
            <person name="Barry K."/>
            <person name="Detter J.C."/>
            <person name="Glavina Del Rio T."/>
            <person name="Hammon N."/>
            <person name="Israni S."/>
            <person name="Dalin E."/>
            <person name="Tice H."/>
            <person name="Pitluck S."/>
            <person name="Chertkov O."/>
            <person name="Brettin T."/>
            <person name="Bruce D."/>
            <person name="Han C."/>
            <person name="Schmutz J."/>
            <person name="Larimer F."/>
            <person name="Land M.L."/>
            <person name="Hauser L."/>
            <person name="Kyrpides N."/>
            <person name="Mikhailova N."/>
            <person name="Ye Q."/>
            <person name="Zhou J."/>
            <person name="Richardson P."/>
            <person name="Fields M.W."/>
        </authorList>
    </citation>
    <scope>NUCLEOTIDE SEQUENCE [LARGE SCALE GENOMIC DNA]</scope>
    <source>
        <strain evidence="3">QYMF</strain>
    </source>
</reference>
<evidence type="ECO:0000256" key="1">
    <source>
        <dbReference type="SAM" id="Phobius"/>
    </source>
</evidence>
<dbReference type="STRING" id="293826.Amet_1483"/>
<dbReference type="eggNOG" id="ENOG502ZBPJ">
    <property type="taxonomic scope" value="Bacteria"/>
</dbReference>
<feature type="transmembrane region" description="Helical" evidence="1">
    <location>
        <begin position="137"/>
        <end position="158"/>
    </location>
</feature>